<dbReference type="InterPro" id="IPR038178">
    <property type="entry name" value="Kringle_sf"/>
</dbReference>
<dbReference type="InterPro" id="IPR001190">
    <property type="entry name" value="SRCR"/>
</dbReference>
<feature type="domain" description="Kringle" evidence="15">
    <location>
        <begin position="54"/>
        <end position="117"/>
    </location>
</feature>
<dbReference type="SMART" id="SM00202">
    <property type="entry name" value="SR"/>
    <property type="match status" value="4"/>
</dbReference>
<keyword evidence="13" id="KW-0720">Serine protease</keyword>
<evidence type="ECO:0000313" key="18">
    <source>
        <dbReference type="EMBL" id="CAL1577726.1"/>
    </source>
</evidence>
<dbReference type="InterPro" id="IPR018114">
    <property type="entry name" value="TRYPSIN_HIS"/>
</dbReference>
<feature type="disulfide bond" evidence="12">
    <location>
        <begin position="406"/>
        <end position="416"/>
    </location>
</feature>
<gene>
    <name evidence="18" type="ORF">KC01_LOCUS9030</name>
</gene>
<dbReference type="Proteomes" id="UP001497482">
    <property type="component" value="Chromosome 13"/>
</dbReference>
<dbReference type="GO" id="GO:0006508">
    <property type="term" value="P:proteolysis"/>
    <property type="evidence" value="ECO:0007669"/>
    <property type="project" value="UniProtKB-KW"/>
</dbReference>
<evidence type="ECO:0000256" key="11">
    <source>
        <dbReference type="PROSITE-ProRule" id="PRU00121"/>
    </source>
</evidence>
<feature type="domain" description="SRCR" evidence="17">
    <location>
        <begin position="337"/>
        <end position="437"/>
    </location>
</feature>
<evidence type="ECO:0000313" key="19">
    <source>
        <dbReference type="Proteomes" id="UP001497482"/>
    </source>
</evidence>
<feature type="chain" id="PRO_5043808161" description="Neurotrypsin" evidence="14">
    <location>
        <begin position="28"/>
        <end position="887"/>
    </location>
</feature>
<dbReference type="PROSITE" id="PS00135">
    <property type="entry name" value="TRYPSIN_SER"/>
    <property type="match status" value="1"/>
</dbReference>
<evidence type="ECO:0000259" key="15">
    <source>
        <dbReference type="PROSITE" id="PS50070"/>
    </source>
</evidence>
<evidence type="ECO:0000259" key="17">
    <source>
        <dbReference type="PROSITE" id="PS50287"/>
    </source>
</evidence>
<dbReference type="InterPro" id="IPR001254">
    <property type="entry name" value="Trypsin_dom"/>
</dbReference>
<evidence type="ECO:0000256" key="10">
    <source>
        <dbReference type="ARBA" id="ARBA00030576"/>
    </source>
</evidence>
<sequence>MARSRTELMWMSVCVCATGLLLLSAHTEEENQQNAVYRTDEQSCSGSLSPQGFYTGSMSVTEAGLSCLRWTDFSDYMQQYPEGDLGEHTYCRNPDGEPRPWCFFQQKSGAISWAYCDCNYGAARLVGGPTNNSGRLELYLHGQWGAVCDTHWTDREASVVCRQLRLGEFGKALSLSYFGLSSTIHYERVHCHGNERSLMECPKQKFVSGDCSHGHYARMTCAEPADSLPVRLVGGLEHFYGRVEVYYDGLWGTVCGDEWDDTDAEVVCRQLGIGGVAKAWPRAHFGQGSGPVYLAGVHCTGNELALEYCPQSKMGLHNCEHSQDAGVSCNPYTDGAVRLVGADGPWEGRVEIYSGGKWGTVCDDNWTELNTQVVCRQLGFSYQLGSAPEGSYEEGRGLIQLDEVQCNGTEHSLLACSHSALGQHDCTHSEDVAVRCQRFFGSHKSPPVTRKFSLAGPVLRLVAGESPTEGRVEVFMNGQWGTVCDDGWDDINAAVVCKQLGFQGTAKARSMAYFGQGQGPIHLDNVRCSGLELSLDQCQSDQGGHNCRHSEDAGVICQYTLEPLQDSSTSLNMCGVSLSKKRRFPRIIGGSKAFRGEWPWQVSLWLKSQSKGNHPLCGASLINSCWALSAAHCFKRFGSDPSRYLLRLGDYHTQEQDDFERTLRPERIVIHRRYQSQAWDYDIALVRLKGAEGSCVAFNPHTRAVCLPESSRKEEKRPVSCVITGWGFTDSEYSRTLKQAQVPRLPSWMCKKRYGARFTNRMMCAGSLSEQQRVDSCQGDSGGPLVCQDVGGRWILTGVISWGHGCGNPTYPGCCELKTTLMSALVCHACHMANELLPFSVAMRAVGISTRAQHTSAVAVTGSDDQLIEEGEGSLRCVRSFEDGDIQ</sequence>
<feature type="disulfide bond" evidence="12">
    <location>
        <begin position="268"/>
        <end position="329"/>
    </location>
</feature>
<keyword evidence="8 12" id="KW-1015">Disulfide bond</keyword>
<feature type="disulfide bond" evidence="12">
    <location>
        <begin position="299"/>
        <end position="309"/>
    </location>
</feature>
<comment type="subcellular location">
    <subcellularLocation>
        <location evidence="2">Secreted</location>
    </subcellularLocation>
</comment>
<dbReference type="InterPro" id="IPR043504">
    <property type="entry name" value="Peptidase_S1_PA_chymotrypsin"/>
</dbReference>
<evidence type="ECO:0000256" key="6">
    <source>
        <dbReference type="ARBA" id="ARBA00022729"/>
    </source>
</evidence>
<proteinExistence type="predicted"/>
<dbReference type="Pfam" id="PF00051">
    <property type="entry name" value="Kringle"/>
    <property type="match status" value="1"/>
</dbReference>
<evidence type="ECO:0000256" key="5">
    <source>
        <dbReference type="ARBA" id="ARBA00022572"/>
    </source>
</evidence>
<dbReference type="PRINTS" id="PR00258">
    <property type="entry name" value="SPERACTRCPTR"/>
</dbReference>
<dbReference type="AlphaFoldDB" id="A0AAV2JJ54"/>
<dbReference type="PROSITE" id="PS00134">
    <property type="entry name" value="TRYPSIN_HIS"/>
    <property type="match status" value="1"/>
</dbReference>
<keyword evidence="9" id="KW-0325">Glycoprotein</keyword>
<dbReference type="FunFam" id="3.10.250.10:FF:000019">
    <property type="entry name" value="Neurotrypsin"/>
    <property type="match status" value="1"/>
</dbReference>
<dbReference type="EMBL" id="OZ035835">
    <property type="protein sequence ID" value="CAL1577726.1"/>
    <property type="molecule type" value="Genomic_DNA"/>
</dbReference>
<dbReference type="GO" id="GO:0004252">
    <property type="term" value="F:serine-type endopeptidase activity"/>
    <property type="evidence" value="ECO:0007669"/>
    <property type="project" value="InterPro"/>
</dbReference>
<dbReference type="PROSITE" id="PS00420">
    <property type="entry name" value="SRCR_1"/>
    <property type="match status" value="2"/>
</dbReference>
<dbReference type="PROSITE" id="PS50070">
    <property type="entry name" value="KRINGLE_2"/>
    <property type="match status" value="1"/>
</dbReference>
<dbReference type="Gene3D" id="3.10.250.10">
    <property type="entry name" value="SRCR-like domain"/>
    <property type="match status" value="4"/>
</dbReference>
<evidence type="ECO:0000256" key="4">
    <source>
        <dbReference type="ARBA" id="ARBA00022525"/>
    </source>
</evidence>
<evidence type="ECO:0000256" key="2">
    <source>
        <dbReference type="ARBA" id="ARBA00004613"/>
    </source>
</evidence>
<name>A0AAV2JJ54_KNICA</name>
<feature type="signal peptide" evidence="14">
    <location>
        <begin position="1"/>
        <end position="27"/>
    </location>
</feature>
<evidence type="ECO:0000256" key="14">
    <source>
        <dbReference type="SAM" id="SignalP"/>
    </source>
</evidence>
<keyword evidence="13" id="KW-0645">Protease</keyword>
<dbReference type="InterPro" id="IPR001314">
    <property type="entry name" value="Peptidase_S1A"/>
</dbReference>
<dbReference type="PANTHER" id="PTHR19331">
    <property type="entry name" value="SCAVENGER RECEPTOR DOMAIN-CONTAINING"/>
    <property type="match status" value="1"/>
</dbReference>
<dbReference type="InterPro" id="IPR013806">
    <property type="entry name" value="Kringle-like"/>
</dbReference>
<dbReference type="Pfam" id="PF00089">
    <property type="entry name" value="Trypsin"/>
    <property type="match status" value="1"/>
</dbReference>
<feature type="disulfide bond" evidence="12">
    <location>
        <begin position="375"/>
        <end position="436"/>
    </location>
</feature>
<keyword evidence="19" id="KW-1185">Reference proteome</keyword>
<dbReference type="FunFam" id="3.10.250.10:FF:000005">
    <property type="entry name" value="Neurotrypsin isoform A"/>
    <property type="match status" value="2"/>
</dbReference>
<feature type="domain" description="SRCR" evidence="17">
    <location>
        <begin position="459"/>
        <end position="558"/>
    </location>
</feature>
<keyword evidence="4" id="KW-0964">Secreted</keyword>
<keyword evidence="5 11" id="KW-0420">Kringle</keyword>
<reference evidence="18 19" key="1">
    <citation type="submission" date="2024-04" db="EMBL/GenBank/DDBJ databases">
        <authorList>
            <person name="Waldvogel A.-M."/>
            <person name="Schoenle A."/>
        </authorList>
    </citation>
    <scope>NUCLEOTIDE SEQUENCE [LARGE SCALE GENOMIC DNA]</scope>
</reference>
<comment type="caution">
    <text evidence="12">Lacks conserved residue(s) required for the propagation of feature annotation.</text>
</comment>
<evidence type="ECO:0000256" key="12">
    <source>
        <dbReference type="PROSITE-ProRule" id="PRU00196"/>
    </source>
</evidence>
<dbReference type="GO" id="GO:0016020">
    <property type="term" value="C:membrane"/>
    <property type="evidence" value="ECO:0007669"/>
    <property type="project" value="InterPro"/>
</dbReference>
<dbReference type="PRINTS" id="PR00018">
    <property type="entry name" value="KRINGLE"/>
</dbReference>
<feature type="domain" description="SRCR" evidence="17">
    <location>
        <begin position="123"/>
        <end position="222"/>
    </location>
</feature>
<dbReference type="InterPro" id="IPR018056">
    <property type="entry name" value="Kringle_CS"/>
</dbReference>
<dbReference type="InterPro" id="IPR009003">
    <property type="entry name" value="Peptidase_S1_PA"/>
</dbReference>
<feature type="disulfide bond" evidence="12">
    <location>
        <begin position="255"/>
        <end position="319"/>
    </location>
</feature>
<feature type="disulfide bond" evidence="12">
    <location>
        <begin position="362"/>
        <end position="426"/>
    </location>
</feature>
<dbReference type="SUPFAM" id="SSF57440">
    <property type="entry name" value="Kringle-like"/>
    <property type="match status" value="1"/>
</dbReference>
<evidence type="ECO:0000259" key="16">
    <source>
        <dbReference type="PROSITE" id="PS50240"/>
    </source>
</evidence>
<evidence type="ECO:0000256" key="9">
    <source>
        <dbReference type="ARBA" id="ARBA00023180"/>
    </source>
</evidence>
<evidence type="ECO:0000256" key="8">
    <source>
        <dbReference type="ARBA" id="ARBA00023157"/>
    </source>
</evidence>
<keyword evidence="6 14" id="KW-0732">Signal</keyword>
<dbReference type="PROSITE" id="PS00021">
    <property type="entry name" value="KRINGLE_1"/>
    <property type="match status" value="1"/>
</dbReference>
<organism evidence="18 19">
    <name type="scientific">Knipowitschia caucasica</name>
    <name type="common">Caucasian dwarf goby</name>
    <name type="synonym">Pomatoschistus caucasicus</name>
    <dbReference type="NCBI Taxonomy" id="637954"/>
    <lineage>
        <taxon>Eukaryota</taxon>
        <taxon>Metazoa</taxon>
        <taxon>Chordata</taxon>
        <taxon>Craniata</taxon>
        <taxon>Vertebrata</taxon>
        <taxon>Euteleostomi</taxon>
        <taxon>Actinopterygii</taxon>
        <taxon>Neopterygii</taxon>
        <taxon>Teleostei</taxon>
        <taxon>Neoteleostei</taxon>
        <taxon>Acanthomorphata</taxon>
        <taxon>Gobiaria</taxon>
        <taxon>Gobiiformes</taxon>
        <taxon>Gobioidei</taxon>
        <taxon>Gobiidae</taxon>
        <taxon>Gobiinae</taxon>
        <taxon>Knipowitschia</taxon>
    </lineage>
</organism>
<evidence type="ECO:0000256" key="3">
    <source>
        <dbReference type="ARBA" id="ARBA00017669"/>
    </source>
</evidence>
<evidence type="ECO:0000256" key="1">
    <source>
        <dbReference type="ARBA" id="ARBA00002744"/>
    </source>
</evidence>
<dbReference type="CDD" id="cd00190">
    <property type="entry name" value="Tryp_SPc"/>
    <property type="match status" value="1"/>
</dbReference>
<dbReference type="InterPro" id="IPR000001">
    <property type="entry name" value="Kringle"/>
</dbReference>
<keyword evidence="13" id="KW-0378">Hydrolase</keyword>
<dbReference type="PANTHER" id="PTHR19331:SF22">
    <property type="entry name" value="DELETED IN MALIGNANT BRAIN TUMORS 1 PROTEIN"/>
    <property type="match status" value="1"/>
</dbReference>
<feature type="domain" description="SRCR" evidence="17">
    <location>
        <begin position="230"/>
        <end position="330"/>
    </location>
</feature>
<dbReference type="SMART" id="SM00130">
    <property type="entry name" value="KR"/>
    <property type="match status" value="1"/>
</dbReference>
<dbReference type="SUPFAM" id="SSF50494">
    <property type="entry name" value="Trypsin-like serine proteases"/>
    <property type="match status" value="1"/>
</dbReference>
<dbReference type="SMART" id="SM00020">
    <property type="entry name" value="Tryp_SPc"/>
    <property type="match status" value="1"/>
</dbReference>
<dbReference type="FunFam" id="2.40.10.10:FF:000053">
    <property type="entry name" value="Neurotrypsin"/>
    <property type="match status" value="1"/>
</dbReference>
<dbReference type="FunFam" id="3.10.250.10:FF:000006">
    <property type="entry name" value="neurotrypsin isoform X2"/>
    <property type="match status" value="1"/>
</dbReference>
<protein>
    <recommendedName>
        <fullName evidence="3">Neurotrypsin</fullName>
    </recommendedName>
    <alternativeName>
        <fullName evidence="10">Serine protease 12</fullName>
    </alternativeName>
</protein>
<evidence type="ECO:0000256" key="13">
    <source>
        <dbReference type="RuleBase" id="RU363034"/>
    </source>
</evidence>
<dbReference type="InterPro" id="IPR036772">
    <property type="entry name" value="SRCR-like_dom_sf"/>
</dbReference>
<feature type="disulfide bond" evidence="12">
    <location>
        <begin position="528"/>
        <end position="538"/>
    </location>
</feature>
<dbReference type="Gene3D" id="2.40.10.10">
    <property type="entry name" value="Trypsin-like serine proteases"/>
    <property type="match status" value="1"/>
</dbReference>
<dbReference type="PROSITE" id="PS50240">
    <property type="entry name" value="TRYPSIN_DOM"/>
    <property type="match status" value="1"/>
</dbReference>
<accession>A0AAV2JJ54</accession>
<dbReference type="PRINTS" id="PR00722">
    <property type="entry name" value="CHYMOTRYPSIN"/>
</dbReference>
<dbReference type="InterPro" id="IPR033116">
    <property type="entry name" value="TRYPSIN_SER"/>
</dbReference>
<dbReference type="Gene3D" id="2.40.20.10">
    <property type="entry name" value="Plasminogen Kringle 4"/>
    <property type="match status" value="1"/>
</dbReference>
<feature type="domain" description="Peptidase S1" evidence="16">
    <location>
        <begin position="587"/>
        <end position="826"/>
    </location>
</feature>
<dbReference type="SUPFAM" id="SSF56487">
    <property type="entry name" value="SRCR-like"/>
    <property type="match status" value="4"/>
</dbReference>
<keyword evidence="7" id="KW-0677">Repeat</keyword>
<evidence type="ECO:0000256" key="7">
    <source>
        <dbReference type="ARBA" id="ARBA00022737"/>
    </source>
</evidence>
<dbReference type="GO" id="GO:0005576">
    <property type="term" value="C:extracellular region"/>
    <property type="evidence" value="ECO:0007669"/>
    <property type="project" value="UniProtKB-SubCell"/>
</dbReference>
<dbReference type="Pfam" id="PF00530">
    <property type="entry name" value="SRCR"/>
    <property type="match status" value="4"/>
</dbReference>
<dbReference type="PROSITE" id="PS50287">
    <property type="entry name" value="SRCR_2"/>
    <property type="match status" value="4"/>
</dbReference>
<feature type="disulfide bond" evidence="12">
    <location>
        <begin position="191"/>
        <end position="201"/>
    </location>
</feature>
<comment type="function">
    <text evidence="1">Plays a role in neuronal plasticity and the proteolytic action may subserve structural reorganizations associated with learning and memory operations.</text>
</comment>